<gene>
    <name evidence="1" type="ORF">UFOVP328_311</name>
</gene>
<organism evidence="1">
    <name type="scientific">uncultured Caudovirales phage</name>
    <dbReference type="NCBI Taxonomy" id="2100421"/>
    <lineage>
        <taxon>Viruses</taxon>
        <taxon>Duplodnaviria</taxon>
        <taxon>Heunggongvirae</taxon>
        <taxon>Uroviricota</taxon>
        <taxon>Caudoviricetes</taxon>
        <taxon>Peduoviridae</taxon>
        <taxon>Maltschvirus</taxon>
        <taxon>Maltschvirus maltsch</taxon>
    </lineage>
</organism>
<protein>
    <submittedName>
        <fullName evidence="1">Uncharacterized protein</fullName>
    </submittedName>
</protein>
<dbReference type="EMBL" id="LR796341">
    <property type="protein sequence ID" value="CAB4138118.1"/>
    <property type="molecule type" value="Genomic_DNA"/>
</dbReference>
<name>A0A6J5LUK8_9CAUD</name>
<sequence>MDETKIKPKLLVVGDSFMHPDADYPGQHWSEMLPDYEILMYSVSGSSNGIITHQFYQGLEHNPAAVILGFTAPNRIEFEYRDRWITGNHAHLITTEQKLLADLYMIHSSDTMTMIKDCTLVRGMLSILEQRKIPYAWTLNLLFNNVAELPFPSNPWVNKILGEFFYRMTPTNLATYEHWKAEPGFHTDDPEWQKRFASESNTLLQSIDFLETIS</sequence>
<evidence type="ECO:0000313" key="1">
    <source>
        <dbReference type="EMBL" id="CAB4138118.1"/>
    </source>
</evidence>
<proteinExistence type="predicted"/>
<accession>A0A6J5LUK8</accession>
<reference evidence="1" key="1">
    <citation type="submission" date="2020-04" db="EMBL/GenBank/DDBJ databases">
        <authorList>
            <person name="Chiriac C."/>
            <person name="Salcher M."/>
            <person name="Ghai R."/>
            <person name="Kavagutti S V."/>
        </authorList>
    </citation>
    <scope>NUCLEOTIDE SEQUENCE</scope>
</reference>